<comment type="caution">
    <text evidence="1">The sequence shown here is derived from an EMBL/GenBank/DDBJ whole genome shotgun (WGS) entry which is preliminary data.</text>
</comment>
<dbReference type="AlphaFoldDB" id="A0A8J3JXT4"/>
<evidence type="ECO:0000313" key="1">
    <source>
        <dbReference type="EMBL" id="GIF90449.1"/>
    </source>
</evidence>
<evidence type="ECO:0000313" key="2">
    <source>
        <dbReference type="Proteomes" id="UP000619293"/>
    </source>
</evidence>
<protein>
    <recommendedName>
        <fullName evidence="3">Type VII secretion system (Wss) protein ESAT-6</fullName>
    </recommendedName>
</protein>
<gene>
    <name evidence="1" type="ORF">Cch02nite_38930</name>
</gene>
<accession>A0A8J3JXT4</accession>
<evidence type="ECO:0008006" key="3">
    <source>
        <dbReference type="Google" id="ProtNLM"/>
    </source>
</evidence>
<proteinExistence type="predicted"/>
<organism evidence="1 2">
    <name type="scientific">Catellatospora chokoriensis</name>
    <dbReference type="NCBI Taxonomy" id="310353"/>
    <lineage>
        <taxon>Bacteria</taxon>
        <taxon>Bacillati</taxon>
        <taxon>Actinomycetota</taxon>
        <taxon>Actinomycetes</taxon>
        <taxon>Micromonosporales</taxon>
        <taxon>Micromonosporaceae</taxon>
        <taxon>Catellatospora</taxon>
    </lineage>
</organism>
<dbReference type="EMBL" id="BONG01000023">
    <property type="protein sequence ID" value="GIF90449.1"/>
    <property type="molecule type" value="Genomic_DNA"/>
</dbReference>
<dbReference type="RefSeq" id="WP_191842588.1">
    <property type="nucleotide sequence ID" value="NZ_BAAALB010000024.1"/>
</dbReference>
<keyword evidence="2" id="KW-1185">Reference proteome</keyword>
<reference evidence="1 2" key="1">
    <citation type="submission" date="2021-01" db="EMBL/GenBank/DDBJ databases">
        <title>Whole genome shotgun sequence of Catellatospora chokoriensis NBRC 107358.</title>
        <authorList>
            <person name="Komaki H."/>
            <person name="Tamura T."/>
        </authorList>
    </citation>
    <scope>NUCLEOTIDE SEQUENCE [LARGE SCALE GENOMIC DNA]</scope>
    <source>
        <strain evidence="1 2">NBRC 107358</strain>
    </source>
</reference>
<sequence length="240" mass="25619">MTDPTRHLTTPVPQDENVDNGFVNITELLDYLSPAAWLNELIEELTGHDVTGTLVKPLAGDWAAISAYGDALKKLSQCFGDIATDVQANTIELDRHWHGNAADSAYLYYSSTAASLSSHAQAVHRAGIQYQKLAVGMWQLAEQLKSFLQQVCDKVLLAAAYAAAGTVAAETVVGGVIGYALAAAEVAKALQLINKCSFIVQTANMAVGGFVSTLRILFKEIEALGDIPTPGAAYDHPMVR</sequence>
<dbReference type="Proteomes" id="UP000619293">
    <property type="component" value="Unassembled WGS sequence"/>
</dbReference>
<name>A0A8J3JXT4_9ACTN</name>